<evidence type="ECO:0000313" key="4">
    <source>
        <dbReference type="EMBL" id="SAM69173.1"/>
    </source>
</evidence>
<dbReference type="GO" id="GO:0005085">
    <property type="term" value="F:guanyl-nucleotide exchange factor activity"/>
    <property type="evidence" value="ECO:0007669"/>
    <property type="project" value="InterPro"/>
</dbReference>
<feature type="region of interest" description="Disordered" evidence="2">
    <location>
        <begin position="662"/>
        <end position="744"/>
    </location>
</feature>
<reference evidence="5" key="3">
    <citation type="submission" date="2018-08" db="EMBL/GenBank/DDBJ databases">
        <authorList>
            <person name="Guldener U."/>
        </authorList>
    </citation>
    <scope>NUCLEOTIDE SEQUENCE</scope>
    <source>
        <strain evidence="5">UB2</strain>
    </source>
</reference>
<feature type="compositionally biased region" description="Low complexity" evidence="2">
    <location>
        <begin position="342"/>
        <end position="355"/>
    </location>
</feature>
<evidence type="ECO:0000256" key="1">
    <source>
        <dbReference type="ARBA" id="ARBA00007159"/>
    </source>
</evidence>
<feature type="region of interest" description="Disordered" evidence="2">
    <location>
        <begin position="529"/>
        <end position="625"/>
    </location>
</feature>
<evidence type="ECO:0000259" key="3">
    <source>
        <dbReference type="PROSITE" id="PS50211"/>
    </source>
</evidence>
<feature type="region of interest" description="Disordered" evidence="2">
    <location>
        <begin position="256"/>
        <end position="315"/>
    </location>
</feature>
<feature type="region of interest" description="Disordered" evidence="2">
    <location>
        <begin position="1056"/>
        <end position="1080"/>
    </location>
</feature>
<feature type="compositionally biased region" description="Low complexity" evidence="2">
    <location>
        <begin position="718"/>
        <end position="732"/>
    </location>
</feature>
<sequence length="1347" mass="141763">MSGSRGTPSTSNTGDGDLGLFAMESRSPSASFDNQYETCGRASDLSAVPTYPSPTPAAFSSIPTDSSTPRQTVRRKPVPSQAIPEAASDDCVRMQSNNNTNMPASDPASSLTPSATLSRFGALSLQDELLQDCTSESSVLSSASPRATSDRESQHLANNSISSSSSIYNSAAESPASESARRGLPATSATLLAAVAALVESSQPPLPASNPPPASVSQQSIASNSTIIQARLPTSRSLTSTLSANQQAMSVEQELDADLDTNSTTSLVGHDSERARNSYVAARTSRRSRRSGVPALQNRLPVGEGGPLAPPRNASFRDASKRLSVGAGHGDLGVDAYGASGVGPSSPSMSSFLDLDSPRTSESSHTGRNPIPSRITSSHAPSPRTATFQFDPASSATSTQKSSTAPASASAAHPFSRKASSRPTSSSNKAALASIPLTSTKAGSSQGTASTAPTSTPLNLDREAMQRWVLSVGCVNFDLELGPDLQFLYPPLGISREERDNIAFSSFPDTSIFDDGSLVFSWRVREVPLGSSRSEPPTIKSLNDAALQQSTTPASLDEETPRPSMNKAALQNAFAKAHGQKAGKRGSGADSLSVQTSPSSPSTSGFRDSSASSTTSSQGLSRQASDANLQNASAMGTMPPTTSFHERLTQKLFSSSGSCSMARHFSHDRQSSTHSMSSAASADDEGEAATATRNSSAAQPGSAITSNASPAGSPILQPTSSSTSTVPTTTSTGILAPKRTGATNSTSSSYIYGYVFFRQKRDPTNRRGYFQKSVVILSHLPLVGLFSEVVARLGPLYFEHGMSMFEAFTNDVMAWPPPQPGTILTLPLLGSIMTAAIPFGQQPQNSPNAELVPMLTSLSTSSTGSGVGGFRNAAATMTIRARSRQASAGGGNGNRELPEPLIGPEGPLLASIPATSLFETFKEALGDLWLLWECVLLAEPILVIAPEPKIASEAVWHMLDLIRPIPYAGDFRPYFHIHDYDFRTLVTKNKPQAGTLIAATNPFFATACSHWPHMLRVGKAAVKLIQIKHSSGGNGGSGIGGGKFFGGGTPIGGGIGGGHGAGGGGPDHIPGFTTKRKRRISKDRQLLKRLQDLASSAAKAGGDDVAVQAAVSAANVTMRRYFADLTERFLSPLNRYVASLVPASFDLSSPSEVPKIRPFNTVDFLASLKAHGTPLAIRSRSLPTGASVRQGLYLDFLKCPNFSLWLHSRVAAAEEEQRRRYIASLMQGDVTAFGHSRGEIETIDLYGRLVEEIRLVDVQLTAPTEPGPGSRWRTDKPTPISSGNVKGKQGSEAGSGRNTPTSLSTSAGNATTTEKRLLNQKKKLMMQLDKLCQTLPDDLRSSLRRPN</sequence>
<dbReference type="OrthoDB" id="10265409at2759"/>
<dbReference type="InterPro" id="IPR024224">
    <property type="entry name" value="DENND6"/>
</dbReference>
<dbReference type="Proteomes" id="UP000658997">
    <property type="component" value="Unassembled WGS sequence"/>
</dbReference>
<feature type="compositionally biased region" description="Polar residues" evidence="2">
    <location>
        <begin position="136"/>
        <end position="147"/>
    </location>
</feature>
<evidence type="ECO:0000313" key="7">
    <source>
        <dbReference type="Proteomes" id="UP000658997"/>
    </source>
</evidence>
<feature type="region of interest" description="Disordered" evidence="2">
    <location>
        <begin position="136"/>
        <end position="183"/>
    </location>
</feature>
<feature type="compositionally biased region" description="Polar residues" evidence="2">
    <location>
        <begin position="358"/>
        <end position="367"/>
    </location>
</feature>
<evidence type="ECO:0000256" key="2">
    <source>
        <dbReference type="SAM" id="MobiDB-lite"/>
    </source>
</evidence>
<keyword evidence="7" id="KW-1185">Reference proteome</keyword>
<feature type="compositionally biased region" description="Polar residues" evidence="2">
    <location>
        <begin position="692"/>
        <end position="710"/>
    </location>
</feature>
<reference evidence="4" key="1">
    <citation type="submission" date="2016-04" db="EMBL/GenBank/DDBJ databases">
        <authorList>
            <person name="Evans L.H."/>
            <person name="Alamgir A."/>
            <person name="Owens N."/>
            <person name="Weber N.D."/>
            <person name="Virtaneva K."/>
            <person name="Barbian K."/>
            <person name="Babar A."/>
            <person name="Rosenke K."/>
        </authorList>
    </citation>
    <scope>NUCLEOTIDE SEQUENCE</scope>
    <source>
        <strain evidence="4">UB2112</strain>
    </source>
</reference>
<dbReference type="EMBL" id="ULHB01000023">
    <property type="protein sequence ID" value="SYW77061.1"/>
    <property type="molecule type" value="Genomic_DNA"/>
</dbReference>
<feature type="compositionally biased region" description="Low complexity" evidence="2">
    <location>
        <begin position="393"/>
        <end position="414"/>
    </location>
</feature>
<evidence type="ECO:0000313" key="6">
    <source>
        <dbReference type="Proteomes" id="UP000179920"/>
    </source>
</evidence>
<reference evidence="6" key="2">
    <citation type="submission" date="2016-04" db="EMBL/GenBank/DDBJ databases">
        <authorList>
            <person name="Guldener U."/>
            <person name="Guldener U."/>
        </authorList>
    </citation>
    <scope>NUCLEOTIDE SEQUENCE [LARGE SCALE GENOMIC DNA]</scope>
    <source>
        <strain evidence="6">UB2112</strain>
    </source>
</reference>
<dbReference type="InterPro" id="IPR037516">
    <property type="entry name" value="Tripartite_DENN"/>
</dbReference>
<feature type="compositionally biased region" description="Polar residues" evidence="2">
    <location>
        <begin position="61"/>
        <end position="71"/>
    </location>
</feature>
<proteinExistence type="inferred from homology"/>
<feature type="compositionally biased region" description="Polar residues" evidence="2">
    <location>
        <begin position="26"/>
        <end position="37"/>
    </location>
</feature>
<feature type="region of interest" description="Disordered" evidence="2">
    <location>
        <begin position="1261"/>
        <end position="1318"/>
    </location>
</feature>
<dbReference type="PANTHER" id="PTHR13677:SF0">
    <property type="entry name" value="LD41638P"/>
    <property type="match status" value="1"/>
</dbReference>
<dbReference type="EMBL" id="LT558118">
    <property type="protein sequence ID" value="SAM69173.1"/>
    <property type="molecule type" value="Genomic_DNA"/>
</dbReference>
<feature type="compositionally biased region" description="Low complexity" evidence="2">
    <location>
        <begin position="672"/>
        <end position="681"/>
    </location>
</feature>
<organism evidence="4 6">
    <name type="scientific">Ustilago bromivora</name>
    <dbReference type="NCBI Taxonomy" id="307758"/>
    <lineage>
        <taxon>Eukaryota</taxon>
        <taxon>Fungi</taxon>
        <taxon>Dikarya</taxon>
        <taxon>Basidiomycota</taxon>
        <taxon>Ustilaginomycotina</taxon>
        <taxon>Ustilaginomycetes</taxon>
        <taxon>Ustilaginales</taxon>
        <taxon>Ustilaginaceae</taxon>
        <taxon>Ustilago</taxon>
    </lineage>
</organism>
<protein>
    <recommendedName>
        <fullName evidence="3">UDENN domain-containing protein</fullName>
    </recommendedName>
</protein>
<name>A0A1K0GXG6_9BASI</name>
<feature type="region of interest" description="Disordered" evidence="2">
    <location>
        <begin position="338"/>
        <end position="458"/>
    </location>
</feature>
<comment type="similarity">
    <text evidence="1">Belongs to the DENND6 family.</text>
</comment>
<dbReference type="PANTHER" id="PTHR13677">
    <property type="entry name" value="LD41638P"/>
    <property type="match status" value="1"/>
</dbReference>
<feature type="compositionally biased region" description="Polar residues" evidence="2">
    <location>
        <begin position="1296"/>
        <end position="1312"/>
    </location>
</feature>
<feature type="domain" description="UDENN" evidence="3">
    <location>
        <begin position="677"/>
        <end position="1207"/>
    </location>
</feature>
<feature type="compositionally biased region" description="Low complexity" evidence="2">
    <location>
        <begin position="157"/>
        <end position="178"/>
    </location>
</feature>
<feature type="compositionally biased region" description="Low complexity" evidence="2">
    <location>
        <begin position="421"/>
        <end position="431"/>
    </location>
</feature>
<accession>A0A1K0GXG6</accession>
<evidence type="ECO:0000313" key="5">
    <source>
        <dbReference type="EMBL" id="SYW77061.1"/>
    </source>
</evidence>
<feature type="compositionally biased region" description="Polar residues" evidence="2">
    <location>
        <begin position="374"/>
        <end position="388"/>
    </location>
</feature>
<feature type="compositionally biased region" description="Low complexity" evidence="2">
    <location>
        <begin position="591"/>
        <end position="617"/>
    </location>
</feature>
<dbReference type="Proteomes" id="UP000179920">
    <property type="component" value="Chromosome II"/>
</dbReference>
<feature type="compositionally biased region" description="Polar residues" evidence="2">
    <location>
        <begin position="1"/>
        <end position="14"/>
    </location>
</feature>
<feature type="region of interest" description="Disordered" evidence="2">
    <location>
        <begin position="1"/>
        <end position="113"/>
    </location>
</feature>
<feature type="compositionally biased region" description="Polar residues" evidence="2">
    <location>
        <begin position="436"/>
        <end position="458"/>
    </location>
</feature>
<gene>
    <name evidence="5" type="ORF">UBRO2_01684</name>
    <name evidence="4" type="ORF">UBRO_00684</name>
</gene>
<feature type="compositionally biased region" description="Gly residues" evidence="2">
    <location>
        <begin position="1056"/>
        <end position="1066"/>
    </location>
</feature>
<feature type="compositionally biased region" description="Polar residues" evidence="2">
    <location>
        <begin position="94"/>
        <end position="113"/>
    </location>
</feature>
<dbReference type="GO" id="GO:0055037">
    <property type="term" value="C:recycling endosome"/>
    <property type="evidence" value="ECO:0007669"/>
    <property type="project" value="TreeGrafter"/>
</dbReference>
<dbReference type="PROSITE" id="PS50211">
    <property type="entry name" value="DENN"/>
    <property type="match status" value="1"/>
</dbReference>